<dbReference type="STRING" id="252474.B1A74_07215"/>
<name>A0A1V2ZYJ6_9GAMM</name>
<gene>
    <name evidence="2" type="ORF">B1A74_07215</name>
</gene>
<dbReference type="AlphaFoldDB" id="A0A1V2ZYJ6"/>
<accession>A0A1V2ZYJ6</accession>
<comment type="caution">
    <text evidence="2">The sequence shown here is derived from an EMBL/GenBank/DDBJ whole genome shotgun (WGS) entry which is preliminary data.</text>
</comment>
<organism evidence="2 3">
    <name type="scientific">Thioalkalivibrio halophilus</name>
    <dbReference type="NCBI Taxonomy" id="252474"/>
    <lineage>
        <taxon>Bacteria</taxon>
        <taxon>Pseudomonadati</taxon>
        <taxon>Pseudomonadota</taxon>
        <taxon>Gammaproteobacteria</taxon>
        <taxon>Chromatiales</taxon>
        <taxon>Ectothiorhodospiraceae</taxon>
        <taxon>Thioalkalivibrio</taxon>
    </lineage>
</organism>
<dbReference type="PROSITE" id="PS51257">
    <property type="entry name" value="PROKAR_LIPOPROTEIN"/>
    <property type="match status" value="1"/>
</dbReference>
<evidence type="ECO:0000313" key="2">
    <source>
        <dbReference type="EMBL" id="OOC10194.1"/>
    </source>
</evidence>
<protein>
    <submittedName>
        <fullName evidence="2">Uncharacterized protein</fullName>
    </submittedName>
</protein>
<evidence type="ECO:0000313" key="3">
    <source>
        <dbReference type="Proteomes" id="UP000189177"/>
    </source>
</evidence>
<feature type="region of interest" description="Disordered" evidence="1">
    <location>
        <begin position="124"/>
        <end position="148"/>
    </location>
</feature>
<keyword evidence="3" id="KW-1185">Reference proteome</keyword>
<reference evidence="2 3" key="1">
    <citation type="submission" date="2017-02" db="EMBL/GenBank/DDBJ databases">
        <title>Genomic diversity within the haloalkaliphilic genus Thioalkalivibrio.</title>
        <authorList>
            <person name="Ahn A.-C."/>
            <person name="Meier-Kolthoff J."/>
            <person name="Overmars L."/>
            <person name="Richter M."/>
            <person name="Woyke T."/>
            <person name="Sorokin D.Y."/>
            <person name="Muyzer G."/>
        </authorList>
    </citation>
    <scope>NUCLEOTIDE SEQUENCE [LARGE SCALE GENOMIC DNA]</scope>
    <source>
        <strain evidence="2 3">HL17</strain>
    </source>
</reference>
<dbReference type="EMBL" id="MUZR01000022">
    <property type="protein sequence ID" value="OOC10194.1"/>
    <property type="molecule type" value="Genomic_DNA"/>
</dbReference>
<dbReference type="Proteomes" id="UP000189177">
    <property type="component" value="Unassembled WGS sequence"/>
</dbReference>
<feature type="region of interest" description="Disordered" evidence="1">
    <location>
        <begin position="398"/>
        <end position="460"/>
    </location>
</feature>
<evidence type="ECO:0000256" key="1">
    <source>
        <dbReference type="SAM" id="MobiDB-lite"/>
    </source>
</evidence>
<sequence>MQRNQWIIQAILASVGATMALSGCGGGGGGGGGDPAVDDDPPEEEEVATQGSWLFFYNTLSAIHPDDPNNRLVIDDQAATPFDDQNHAPPLALIGGQWTGSDTGLVESRVSRIIYSATTGELYQVDADPDTDPSTDGRQQMSGEDIPADEYVCNWSPAADFANEEDSIILYKVGDDTECSQPDNPDQGNWKAARIDADANDDPEDFPGDPTKPVYNEDGSLDGFLAVDEGRDLVFLDTDLQQQGDVLSLGTGPTGLPTKVTFPGRPNPVIVDSQLCVYHHQDPGTAGDLECTGFYFEDNEHVHTGNRTGHEHARDGDILYFIDDDQLWRVDLAADNPAPESKFGPVDVPPLFSALYRVTATSDHVAWTFPLDTNDYTFADETRIVTLDRNDNYSVVVDETYNPPPPHERPAYPAPGRRLDLLQHRRRRGRGPPGGRIGRGSHRGCDVDRTDAQPPGDRTW</sequence>
<proteinExistence type="predicted"/>